<organism evidence="2 3">
    <name type="scientific">Gottschalkia purinilytica</name>
    <name type="common">Clostridium purinilyticum</name>
    <dbReference type="NCBI Taxonomy" id="1503"/>
    <lineage>
        <taxon>Bacteria</taxon>
        <taxon>Bacillati</taxon>
        <taxon>Bacillota</taxon>
        <taxon>Tissierellia</taxon>
        <taxon>Tissierellales</taxon>
        <taxon>Gottschalkiaceae</taxon>
        <taxon>Gottschalkia</taxon>
    </lineage>
</organism>
<dbReference type="InterPro" id="IPR019896">
    <property type="entry name" value="Polysacch_pyruvyl_Trfase_CsaB"/>
</dbReference>
<dbReference type="GO" id="GO:0016740">
    <property type="term" value="F:transferase activity"/>
    <property type="evidence" value="ECO:0007669"/>
    <property type="project" value="UniProtKB-KW"/>
</dbReference>
<dbReference type="EMBL" id="LGSS01000004">
    <property type="protein sequence ID" value="KNF09174.1"/>
    <property type="molecule type" value="Genomic_DNA"/>
</dbReference>
<sequence length="372" mass="42648">MENKRKVLISGYYGFNNSGDDAILKAIVNDLKRLDKNIEISVLSGTPEATEKIYKIKAINRINFFKVVKAINEADLLISGGGSLLQDVTSTRSILYYLAVMAIAKILRKSVMVYANGIGPINKKINRFLTRVILNNVDLITLRDYNSKKTLEDLNVKKKCLVTSDPVFTLIPSEDKRINDILESEKIPTDKKLIGISIRDWENSENLKRIVAETIHFIKNKYDANIIFIPMHYPEDLKISNDIAKMAKNNSCYVLKNNYSVEDIMGIVSKLEFIIAMRLHSLIYAATQSVPMIGITYDPKIDGFLDLIELEYRCDINTLELEDLCDKVEKVWNNREVIKENLYKLNENLKDKALDNVMLALDILKIRREKYE</sequence>
<dbReference type="Proteomes" id="UP000037267">
    <property type="component" value="Unassembled WGS sequence"/>
</dbReference>
<evidence type="ECO:0000259" key="1">
    <source>
        <dbReference type="Pfam" id="PF04230"/>
    </source>
</evidence>
<dbReference type="AlphaFoldDB" id="A0A0L0WCG6"/>
<protein>
    <submittedName>
        <fullName evidence="2">Polysaccharide pyruvyl transferase</fullName>
    </submittedName>
</protein>
<keyword evidence="2" id="KW-0808">Transferase</keyword>
<comment type="caution">
    <text evidence="2">The sequence shown here is derived from an EMBL/GenBank/DDBJ whole genome shotgun (WGS) entry which is preliminary data.</text>
</comment>
<gene>
    <name evidence="2" type="ORF">CLPU_4c02200</name>
</gene>
<dbReference type="OrthoDB" id="3199616at2"/>
<name>A0A0L0WCG6_GOTPU</name>
<dbReference type="NCBIfam" id="TIGR03609">
    <property type="entry name" value="S_layer_CsaB"/>
    <property type="match status" value="1"/>
</dbReference>
<proteinExistence type="predicted"/>
<evidence type="ECO:0000313" key="3">
    <source>
        <dbReference type="Proteomes" id="UP000037267"/>
    </source>
</evidence>
<keyword evidence="3" id="KW-1185">Reference proteome</keyword>
<evidence type="ECO:0000313" key="2">
    <source>
        <dbReference type="EMBL" id="KNF09174.1"/>
    </source>
</evidence>
<dbReference type="Pfam" id="PF04230">
    <property type="entry name" value="PS_pyruv_trans"/>
    <property type="match status" value="1"/>
</dbReference>
<dbReference type="SUPFAM" id="SSF53756">
    <property type="entry name" value="UDP-Glycosyltransferase/glycogen phosphorylase"/>
    <property type="match status" value="1"/>
</dbReference>
<dbReference type="PANTHER" id="PTHR36836:SF1">
    <property type="entry name" value="COLANIC ACID BIOSYNTHESIS PROTEIN WCAK"/>
    <property type="match status" value="1"/>
</dbReference>
<dbReference type="PANTHER" id="PTHR36836">
    <property type="entry name" value="COLANIC ACID BIOSYNTHESIS PROTEIN WCAK"/>
    <property type="match status" value="1"/>
</dbReference>
<dbReference type="InterPro" id="IPR007345">
    <property type="entry name" value="Polysacch_pyruvyl_Trfase"/>
</dbReference>
<reference evidence="3" key="1">
    <citation type="submission" date="2015-07" db="EMBL/GenBank/DDBJ databases">
        <title>Draft genome sequence of the purine-degrading Gottschalkia purinilyticum DSM 1384 (formerly Clostridium purinilyticum).</title>
        <authorList>
            <person name="Poehlein A."/>
            <person name="Schiel-Bengelsdorf B."/>
            <person name="Bengelsdorf F.R."/>
            <person name="Daniel R."/>
            <person name="Duerre P."/>
        </authorList>
    </citation>
    <scope>NUCLEOTIDE SEQUENCE [LARGE SCALE GENOMIC DNA]</scope>
    <source>
        <strain evidence="3">DSM 1384</strain>
    </source>
</reference>
<dbReference type="STRING" id="1503.CLPU_4c02200"/>
<feature type="domain" description="Polysaccharide pyruvyl transferase" evidence="1">
    <location>
        <begin position="17"/>
        <end position="299"/>
    </location>
</feature>
<dbReference type="RefSeq" id="WP_050354742.1">
    <property type="nucleotide sequence ID" value="NZ_LGSS01000004.1"/>
</dbReference>
<dbReference type="PATRIC" id="fig|1503.3.peg.2450"/>
<accession>A0A0L0WCG6</accession>